<dbReference type="RefSeq" id="XP_018283843.1">
    <property type="nucleotide sequence ID" value="XM_018437572.1"/>
</dbReference>
<feature type="compositionally biased region" description="Gly residues" evidence="1">
    <location>
        <begin position="216"/>
        <end position="225"/>
    </location>
</feature>
<evidence type="ECO:0000313" key="2">
    <source>
        <dbReference type="EMBL" id="OAD65803.1"/>
    </source>
</evidence>
<dbReference type="InParanoid" id="A0A162TBM3"/>
<feature type="region of interest" description="Disordered" evidence="1">
    <location>
        <begin position="216"/>
        <end position="236"/>
    </location>
</feature>
<accession>A0A162TBM3</accession>
<dbReference type="VEuPathDB" id="FungiDB:PHYBLDRAFT_175764"/>
<proteinExistence type="predicted"/>
<dbReference type="OrthoDB" id="2267579at2759"/>
<organism evidence="2 3">
    <name type="scientific">Phycomyces blakesleeanus (strain ATCC 8743b / DSM 1359 / FGSC 10004 / NBRC 33097 / NRRL 1555)</name>
    <dbReference type="NCBI Taxonomy" id="763407"/>
    <lineage>
        <taxon>Eukaryota</taxon>
        <taxon>Fungi</taxon>
        <taxon>Fungi incertae sedis</taxon>
        <taxon>Mucoromycota</taxon>
        <taxon>Mucoromycotina</taxon>
        <taxon>Mucoromycetes</taxon>
        <taxon>Mucorales</taxon>
        <taxon>Phycomycetaceae</taxon>
        <taxon>Phycomyces</taxon>
    </lineage>
</organism>
<dbReference type="STRING" id="763407.A0A162TBM3"/>
<dbReference type="Proteomes" id="UP000077315">
    <property type="component" value="Unassembled WGS sequence"/>
</dbReference>
<dbReference type="AlphaFoldDB" id="A0A162TBM3"/>
<name>A0A162TBM3_PHYB8</name>
<protein>
    <submittedName>
        <fullName evidence="2">Uncharacterized protein</fullName>
    </submittedName>
</protein>
<reference evidence="3" key="1">
    <citation type="submission" date="2015-06" db="EMBL/GenBank/DDBJ databases">
        <title>Expansion of signal transduction pathways in fungi by whole-genome duplication.</title>
        <authorList>
            <consortium name="DOE Joint Genome Institute"/>
            <person name="Corrochano L.M."/>
            <person name="Kuo A."/>
            <person name="Marcet-Houben M."/>
            <person name="Polaino S."/>
            <person name="Salamov A."/>
            <person name="Villalobos J.M."/>
            <person name="Alvarez M.I."/>
            <person name="Avalos J."/>
            <person name="Benito E.P."/>
            <person name="Benoit I."/>
            <person name="Burger G."/>
            <person name="Camino L.P."/>
            <person name="Canovas D."/>
            <person name="Cerda-Olmedo E."/>
            <person name="Cheng J.-F."/>
            <person name="Dominguez A."/>
            <person name="Elias M."/>
            <person name="Eslava A.P."/>
            <person name="Glaser F."/>
            <person name="Grimwood J."/>
            <person name="Gutierrez G."/>
            <person name="Heitman J."/>
            <person name="Henrissat B."/>
            <person name="Iturriaga E.A."/>
            <person name="Lang B.F."/>
            <person name="Lavin J.L."/>
            <person name="Lee S."/>
            <person name="Li W."/>
            <person name="Lindquist E."/>
            <person name="Lopez-Garcia S."/>
            <person name="Luque E.M."/>
            <person name="Marcos A.T."/>
            <person name="Martin J."/>
            <person name="McCluskey K."/>
            <person name="Medina H.R."/>
            <person name="Miralles-Duran A."/>
            <person name="Miyazaki A."/>
            <person name="Munoz-Torres E."/>
            <person name="Oguiza J.A."/>
            <person name="Ohm R."/>
            <person name="Olmedo M."/>
            <person name="Orejas M."/>
            <person name="Ortiz-Castellanos L."/>
            <person name="Pisabarro A.G."/>
            <person name="Rodriguez-Romero J."/>
            <person name="Ruiz-Herrera J."/>
            <person name="Ruiz-Vazquez R."/>
            <person name="Sanz C."/>
            <person name="Schackwitz W."/>
            <person name="Schmutz J."/>
            <person name="Shahriari M."/>
            <person name="Shelest E."/>
            <person name="Silva-Franco F."/>
            <person name="Soanes D."/>
            <person name="Syed K."/>
            <person name="Tagua V.G."/>
            <person name="Talbot N.J."/>
            <person name="Thon M."/>
            <person name="De vries R.P."/>
            <person name="Wiebenga A."/>
            <person name="Yadav J.S."/>
            <person name="Braun E.L."/>
            <person name="Baker S."/>
            <person name="Garre V."/>
            <person name="Horwitz B."/>
            <person name="Torres-Martinez S."/>
            <person name="Idnurm A."/>
            <person name="Herrera-Estrella A."/>
            <person name="Gabaldon T."/>
            <person name="Grigoriev I.V."/>
        </authorList>
    </citation>
    <scope>NUCLEOTIDE SEQUENCE [LARGE SCALE GENOMIC DNA]</scope>
    <source>
        <strain evidence="3">NRRL 1555(-)</strain>
    </source>
</reference>
<sequence>MNINELSPKQILELIKLGQQAQQRQRDYDGDNLPEEILKDLDEPSAKGLKSNIIRFTKDTLQFEGGKWTNSGAINQIFVPDLKKYTVDAHQIVQGKYKDGGKLRIAGRAASEVFNDLKYIKSQQSSNKDAADFDELIEKVRRLAVYAFASRKTLDEDAKELSIRAIKLPTRARYLEDEDENDKDMAFDQEWVEKIQQARYKESVLQSAVSNKRGGYSTGGYSNGGHRGRGRGRGGNFFSRGQIQCSPEPINEQQSSQPAIGKDHLVSQLDYPMNLPEMDQNTSASVSQNPSNLMSVTQQHYNIPTDGIPPGGRLNRFLSVWKNVINQQWPIMVVEQGYQIQWTSPPIAWRTKTLSLPPEDQIEVDLVSTRSSTQRIYDSGWKRWVEWCAHQTPEVIPEEYQPMQVV</sequence>
<gene>
    <name evidence="2" type="ORF">PHYBLDRAFT_175764</name>
</gene>
<dbReference type="GeneID" id="28998478"/>
<evidence type="ECO:0000313" key="3">
    <source>
        <dbReference type="Proteomes" id="UP000077315"/>
    </source>
</evidence>
<dbReference type="EMBL" id="KV441027">
    <property type="protein sequence ID" value="OAD65803.1"/>
    <property type="molecule type" value="Genomic_DNA"/>
</dbReference>
<keyword evidence="3" id="KW-1185">Reference proteome</keyword>
<evidence type="ECO:0000256" key="1">
    <source>
        <dbReference type="SAM" id="MobiDB-lite"/>
    </source>
</evidence>